<dbReference type="Pfam" id="PF14870">
    <property type="entry name" value="PSII_BNR"/>
    <property type="match status" value="1"/>
</dbReference>
<comment type="caution">
    <text evidence="4">The sequence shown here is derived from an EMBL/GenBank/DDBJ whole genome shotgun (WGS) entry which is preliminary data.</text>
</comment>
<dbReference type="InterPro" id="IPR028203">
    <property type="entry name" value="PSII_CF48-like_dom"/>
</dbReference>
<dbReference type="AlphaFoldDB" id="A0A1V4ETI0"/>
<dbReference type="Gene3D" id="2.130.10.10">
    <property type="entry name" value="YVTN repeat-like/Quinoprotein amine dehydrogenase"/>
    <property type="match status" value="2"/>
</dbReference>
<proteinExistence type="predicted"/>
<protein>
    <recommendedName>
        <fullName evidence="3">Photosynthesis system II assembly factor Ycf48/Hcf136-like domain-containing protein</fullName>
    </recommendedName>
</protein>
<evidence type="ECO:0000259" key="3">
    <source>
        <dbReference type="Pfam" id="PF14870"/>
    </source>
</evidence>
<feature type="domain" description="Photosynthesis system II assembly factor Ycf48/Hcf136-like" evidence="3">
    <location>
        <begin position="268"/>
        <end position="356"/>
    </location>
</feature>
<dbReference type="EMBL" id="MWPS01000022">
    <property type="protein sequence ID" value="OPG16084.1"/>
    <property type="molecule type" value="Genomic_DNA"/>
</dbReference>
<dbReference type="SUPFAM" id="SSF110296">
    <property type="entry name" value="Oligoxyloglucan reducing end-specific cellobiohydrolase"/>
    <property type="match status" value="2"/>
</dbReference>
<accession>A0A1V4ETI0</accession>
<evidence type="ECO:0000256" key="1">
    <source>
        <dbReference type="ARBA" id="ARBA00022531"/>
    </source>
</evidence>
<sequence>MAVVLPIALSGGVDASYSFSKSSHHSHAGHKNVANVDVSSIDMVNKKIGWMTTPDAVFHTINGGASWINVSPHDISTWNMIAAECINAQSAWIAMSTNGAVIQIFHTHNGGRTWMKNQFQYVQFLNIHFINENTGWLTLLRGSEMMHESIEILKTKNGGIYWSQAAKTSQNNRPGRIPFAGDKTGSYFLNSRIGWVTGYTPENGVLYLYRTVDRGLIWNIQDIKVPRLYSMDQFISYPPKFFSKQNGILPVLANNTALLFYRTKNSGASWEPTKSIPMGSSQVVWDFVDARFGLVTNNKGIFETMDGGQSWSKITSNISFSNVKQLDFISHQEGWAVMMNGKLYKTTDGGRFWVRV</sequence>
<keyword evidence="1" id="KW-0602">Photosynthesis</keyword>
<dbReference type="RefSeq" id="WP_079290655.1">
    <property type="nucleotide sequence ID" value="NZ_MWPS01000022.1"/>
</dbReference>
<dbReference type="PANTHER" id="PTHR47199:SF2">
    <property type="entry name" value="PHOTOSYSTEM II STABILITY_ASSEMBLY FACTOR HCF136, CHLOROPLASTIC"/>
    <property type="match status" value="1"/>
</dbReference>
<keyword evidence="2" id="KW-0604">Photosystem II</keyword>
<gene>
    <name evidence="4" type="ORF">B2M26_08550</name>
</gene>
<dbReference type="GO" id="GO:0009523">
    <property type="term" value="C:photosystem II"/>
    <property type="evidence" value="ECO:0007669"/>
    <property type="project" value="UniProtKB-KW"/>
</dbReference>
<dbReference type="PANTHER" id="PTHR47199">
    <property type="entry name" value="PHOTOSYSTEM II STABILITY/ASSEMBLY FACTOR HCF136, CHLOROPLASTIC"/>
    <property type="match status" value="1"/>
</dbReference>
<evidence type="ECO:0000313" key="4">
    <source>
        <dbReference type="EMBL" id="OPG16084.1"/>
    </source>
</evidence>
<name>A0A1V4ETI0_9BACL</name>
<dbReference type="InterPro" id="IPR015943">
    <property type="entry name" value="WD40/YVTN_repeat-like_dom_sf"/>
</dbReference>
<evidence type="ECO:0000313" key="5">
    <source>
        <dbReference type="Proteomes" id="UP000190229"/>
    </source>
</evidence>
<dbReference type="GO" id="GO:0015979">
    <property type="term" value="P:photosynthesis"/>
    <property type="evidence" value="ECO:0007669"/>
    <property type="project" value="UniProtKB-KW"/>
</dbReference>
<evidence type="ECO:0000256" key="2">
    <source>
        <dbReference type="ARBA" id="ARBA00023276"/>
    </source>
</evidence>
<keyword evidence="5" id="KW-1185">Reference proteome</keyword>
<dbReference type="Proteomes" id="UP000190229">
    <property type="component" value="Unassembled WGS sequence"/>
</dbReference>
<organism evidence="4 5">
    <name type="scientific">Ferroacidibacillus organovorans</name>
    <dbReference type="NCBI Taxonomy" id="1765683"/>
    <lineage>
        <taxon>Bacteria</taxon>
        <taxon>Bacillati</taxon>
        <taxon>Bacillota</taxon>
        <taxon>Bacilli</taxon>
        <taxon>Bacillales</taxon>
        <taxon>Alicyclobacillaceae</taxon>
        <taxon>Ferroacidibacillus</taxon>
    </lineage>
</organism>
<reference evidence="4 5" key="1">
    <citation type="submission" date="2017-02" db="EMBL/GenBank/DDBJ databases">
        <title>Draft genome of Acidibacillus ferrooxidans Huett2.</title>
        <authorList>
            <person name="Schopf S."/>
        </authorList>
    </citation>
    <scope>NUCLEOTIDE SEQUENCE [LARGE SCALE GENOMIC DNA]</scope>
    <source>
        <strain evidence="4 5">Huett2</strain>
    </source>
</reference>